<dbReference type="Pfam" id="PF03928">
    <property type="entry name" value="HbpS-like"/>
    <property type="match status" value="1"/>
</dbReference>
<dbReference type="EMBL" id="CP110615">
    <property type="protein sequence ID" value="UZJ23402.1"/>
    <property type="molecule type" value="Genomic_DNA"/>
</dbReference>
<dbReference type="PANTHER" id="PTHR34309">
    <property type="entry name" value="SLR1406 PROTEIN"/>
    <property type="match status" value="1"/>
</dbReference>
<gene>
    <name evidence="1" type="ORF">RHODO2019_09125</name>
</gene>
<dbReference type="InterPro" id="IPR005624">
    <property type="entry name" value="PduO/GlcC-like"/>
</dbReference>
<evidence type="ECO:0000313" key="2">
    <source>
        <dbReference type="Proteomes" id="UP001164965"/>
    </source>
</evidence>
<dbReference type="PANTHER" id="PTHR34309:SF1">
    <property type="entry name" value="PROTEIN GLCG"/>
    <property type="match status" value="1"/>
</dbReference>
<dbReference type="Gene3D" id="3.30.450.150">
    <property type="entry name" value="Haem-degrading domain"/>
    <property type="match status" value="1"/>
</dbReference>
<dbReference type="Proteomes" id="UP001164965">
    <property type="component" value="Chromosome"/>
</dbReference>
<dbReference type="InterPro" id="IPR038084">
    <property type="entry name" value="PduO/GlcC-like_sf"/>
</dbReference>
<evidence type="ECO:0000313" key="1">
    <source>
        <dbReference type="EMBL" id="UZJ23402.1"/>
    </source>
</evidence>
<dbReference type="RefSeq" id="WP_265381509.1">
    <property type="nucleotide sequence ID" value="NZ_CP110615.1"/>
</dbReference>
<dbReference type="InterPro" id="IPR052517">
    <property type="entry name" value="GlcG_carb_metab_protein"/>
</dbReference>
<proteinExistence type="predicted"/>
<accession>A0ABY6NVJ0</accession>
<reference evidence="1" key="1">
    <citation type="submission" date="2022-10" db="EMBL/GenBank/DDBJ databases">
        <title>Rhodococcus sp.75.</title>
        <authorList>
            <person name="Sun M."/>
        </authorList>
    </citation>
    <scope>NUCLEOTIDE SEQUENCE</scope>
    <source>
        <strain evidence="1">75</strain>
    </source>
</reference>
<sequence length="137" mass="13998">MARLISLEQAEAIVRACKAEADRIGQPMNIAVVDDGANLVTFSSMDGTKLVGVDIAQRKALTAVYFQADTKDLAALVQPGQPLFGIESTSGGRLVVFGGGVLLRDASGEVAGGVGVSAGSVEQDHQVADAGRAVFAP</sequence>
<organism evidence="1 2">
    <name type="scientific">Rhodococcus antarcticus</name>
    <dbReference type="NCBI Taxonomy" id="2987751"/>
    <lineage>
        <taxon>Bacteria</taxon>
        <taxon>Bacillati</taxon>
        <taxon>Actinomycetota</taxon>
        <taxon>Actinomycetes</taxon>
        <taxon>Mycobacteriales</taxon>
        <taxon>Nocardiaceae</taxon>
        <taxon>Rhodococcus</taxon>
    </lineage>
</organism>
<protein>
    <submittedName>
        <fullName evidence="1">Heme-binding protein</fullName>
    </submittedName>
</protein>
<keyword evidence="2" id="KW-1185">Reference proteome</keyword>
<name>A0ABY6NVJ0_9NOCA</name>
<dbReference type="SUPFAM" id="SSF143744">
    <property type="entry name" value="GlcG-like"/>
    <property type="match status" value="1"/>
</dbReference>